<dbReference type="NCBIfam" id="TIGR02959">
    <property type="entry name" value="SigZ"/>
    <property type="match status" value="1"/>
</dbReference>
<evidence type="ECO:0000313" key="9">
    <source>
        <dbReference type="Proteomes" id="UP001220962"/>
    </source>
</evidence>
<dbReference type="EMBL" id="CP118101">
    <property type="protein sequence ID" value="WDH80569.1"/>
    <property type="molecule type" value="Genomic_DNA"/>
</dbReference>
<dbReference type="AlphaFoldDB" id="A0AAX3MUU1"/>
<dbReference type="InterPro" id="IPR013324">
    <property type="entry name" value="RNA_pol_sigma_r3/r4-like"/>
</dbReference>
<dbReference type="InterPro" id="IPR007627">
    <property type="entry name" value="RNA_pol_sigma70_r2"/>
</dbReference>
<evidence type="ECO:0000256" key="1">
    <source>
        <dbReference type="ARBA" id="ARBA00010641"/>
    </source>
</evidence>
<feature type="domain" description="RNA polymerase sigma factor 70 region 4 type 2" evidence="7">
    <location>
        <begin position="101"/>
        <end position="148"/>
    </location>
</feature>
<protein>
    <recommendedName>
        <fullName evidence="5">RNA polymerase sigma factor SigZ</fullName>
    </recommendedName>
</protein>
<keyword evidence="3" id="KW-0731">Sigma factor</keyword>
<sequence length="185" mass="22084">MELETLWMDYHEQIRHFVHKRIREHNDAEDIVQDVFIMASQGLAQLKDEEKCRAWIYQIARNRIADYYRRHRRTEELTDMAEPEKDEACYSAREAIEGMKSILQKMPDKYREAVELADLKGMPQKELSEFLELSYSGTKSRVQRGREMIKAMMTSCCEIETDRYGNIIEYRVVKDEPVPARRTKR</sequence>
<dbReference type="GO" id="GO:0006352">
    <property type="term" value="P:DNA-templated transcription initiation"/>
    <property type="evidence" value="ECO:0007669"/>
    <property type="project" value="InterPro"/>
</dbReference>
<evidence type="ECO:0000256" key="4">
    <source>
        <dbReference type="ARBA" id="ARBA00023163"/>
    </source>
</evidence>
<dbReference type="InterPro" id="IPR036388">
    <property type="entry name" value="WH-like_DNA-bd_sf"/>
</dbReference>
<dbReference type="Gene3D" id="1.10.10.10">
    <property type="entry name" value="Winged helix-like DNA-binding domain superfamily/Winged helix DNA-binding domain"/>
    <property type="match status" value="1"/>
</dbReference>
<name>A0AAX3MUU1_9BACL</name>
<dbReference type="InterPro" id="IPR039425">
    <property type="entry name" value="RNA_pol_sigma-70-like"/>
</dbReference>
<dbReference type="PANTHER" id="PTHR43133">
    <property type="entry name" value="RNA POLYMERASE ECF-TYPE SIGMA FACTO"/>
    <property type="match status" value="1"/>
</dbReference>
<proteinExistence type="inferred from homology"/>
<keyword evidence="2" id="KW-0805">Transcription regulation</keyword>
<keyword evidence="4" id="KW-0804">Transcription</keyword>
<dbReference type="Gene3D" id="1.10.1740.10">
    <property type="match status" value="1"/>
</dbReference>
<dbReference type="Proteomes" id="UP001220962">
    <property type="component" value="Chromosome"/>
</dbReference>
<evidence type="ECO:0000256" key="5">
    <source>
        <dbReference type="NCBIfam" id="TIGR02959"/>
    </source>
</evidence>
<dbReference type="GO" id="GO:0003677">
    <property type="term" value="F:DNA binding"/>
    <property type="evidence" value="ECO:0007669"/>
    <property type="project" value="InterPro"/>
</dbReference>
<gene>
    <name evidence="8" type="primary">sigZ</name>
    <name evidence="8" type="ORF">PUW23_13460</name>
</gene>
<dbReference type="SUPFAM" id="SSF88659">
    <property type="entry name" value="Sigma3 and sigma4 domains of RNA polymerase sigma factors"/>
    <property type="match status" value="1"/>
</dbReference>
<dbReference type="Pfam" id="PF08281">
    <property type="entry name" value="Sigma70_r4_2"/>
    <property type="match status" value="1"/>
</dbReference>
<dbReference type="InterPro" id="IPR014284">
    <property type="entry name" value="RNA_pol_sigma-70_dom"/>
</dbReference>
<evidence type="ECO:0000259" key="6">
    <source>
        <dbReference type="Pfam" id="PF04542"/>
    </source>
</evidence>
<dbReference type="Pfam" id="PF04542">
    <property type="entry name" value="Sigma70_r2"/>
    <property type="match status" value="1"/>
</dbReference>
<dbReference type="NCBIfam" id="TIGR02937">
    <property type="entry name" value="sigma70-ECF"/>
    <property type="match status" value="1"/>
</dbReference>
<comment type="similarity">
    <text evidence="1">Belongs to the sigma-70 factor family. ECF subfamily.</text>
</comment>
<dbReference type="InterPro" id="IPR014304">
    <property type="entry name" value="RNA_pol_sigma-Z"/>
</dbReference>
<feature type="domain" description="RNA polymerase sigma-70 region 2" evidence="6">
    <location>
        <begin position="6"/>
        <end position="74"/>
    </location>
</feature>
<reference evidence="8" key="1">
    <citation type="submission" date="2023-02" db="EMBL/GenBank/DDBJ databases">
        <title>Pathogen: clinical or host-associated sample.</title>
        <authorList>
            <person name="Hergert J."/>
            <person name="Casey R."/>
            <person name="Wagner J."/>
            <person name="Young E.L."/>
            <person name="Oakeson K.F."/>
        </authorList>
    </citation>
    <scope>NUCLEOTIDE SEQUENCE</scope>
    <source>
        <strain evidence="8">2022CK-00830</strain>
    </source>
</reference>
<dbReference type="RefSeq" id="WP_047911863.1">
    <property type="nucleotide sequence ID" value="NZ_CP118101.1"/>
</dbReference>
<evidence type="ECO:0000259" key="7">
    <source>
        <dbReference type="Pfam" id="PF08281"/>
    </source>
</evidence>
<dbReference type="SUPFAM" id="SSF88946">
    <property type="entry name" value="Sigma2 domain of RNA polymerase sigma factors"/>
    <property type="match status" value="1"/>
</dbReference>
<evidence type="ECO:0000313" key="8">
    <source>
        <dbReference type="EMBL" id="WDH80569.1"/>
    </source>
</evidence>
<dbReference type="GO" id="GO:0016987">
    <property type="term" value="F:sigma factor activity"/>
    <property type="evidence" value="ECO:0007669"/>
    <property type="project" value="UniProtKB-KW"/>
</dbReference>
<evidence type="ECO:0000256" key="3">
    <source>
        <dbReference type="ARBA" id="ARBA00023082"/>
    </source>
</evidence>
<accession>A0AAX3MUU1</accession>
<evidence type="ECO:0000256" key="2">
    <source>
        <dbReference type="ARBA" id="ARBA00023015"/>
    </source>
</evidence>
<organism evidence="8 9">
    <name type="scientific">Paenibacillus urinalis</name>
    <dbReference type="NCBI Taxonomy" id="521520"/>
    <lineage>
        <taxon>Bacteria</taxon>
        <taxon>Bacillati</taxon>
        <taxon>Bacillota</taxon>
        <taxon>Bacilli</taxon>
        <taxon>Bacillales</taxon>
        <taxon>Paenibacillaceae</taxon>
        <taxon>Paenibacillus</taxon>
    </lineage>
</organism>
<dbReference type="PANTHER" id="PTHR43133:SF62">
    <property type="entry name" value="RNA POLYMERASE SIGMA FACTOR SIGZ"/>
    <property type="match status" value="1"/>
</dbReference>
<dbReference type="InterPro" id="IPR013249">
    <property type="entry name" value="RNA_pol_sigma70_r4_t2"/>
</dbReference>
<dbReference type="InterPro" id="IPR013325">
    <property type="entry name" value="RNA_pol_sigma_r2"/>
</dbReference>